<keyword evidence="6 14" id="KW-0808">Transferase</keyword>
<dbReference type="GO" id="GO:0006487">
    <property type="term" value="P:protein N-linked glycosylation"/>
    <property type="evidence" value="ECO:0007669"/>
    <property type="project" value="TreeGrafter"/>
</dbReference>
<evidence type="ECO:0000256" key="5">
    <source>
        <dbReference type="ARBA" id="ARBA00022676"/>
    </source>
</evidence>
<keyword evidence="8" id="KW-0256">Endoplasmic reticulum</keyword>
<keyword evidence="9" id="KW-0735">Signal-anchor</keyword>
<dbReference type="Pfam" id="PF00535">
    <property type="entry name" value="Glycos_transf_2"/>
    <property type="match status" value="1"/>
</dbReference>
<dbReference type="InterPro" id="IPR029044">
    <property type="entry name" value="Nucleotide-diphossugar_trans"/>
</dbReference>
<proteinExistence type="inferred from homology"/>
<reference evidence="14 15" key="1">
    <citation type="journal article" date="2015" name="Nature">
        <title>rRNA introns, odd ribosomes, and small enigmatic genomes across a large radiation of phyla.</title>
        <authorList>
            <person name="Brown C.T."/>
            <person name="Hug L.A."/>
            <person name="Thomas B.C."/>
            <person name="Sharon I."/>
            <person name="Castelle C.J."/>
            <person name="Singh A."/>
            <person name="Wilkins M.J."/>
            <person name="Williams K.H."/>
            <person name="Banfield J.F."/>
        </authorList>
    </citation>
    <scope>NUCLEOTIDE SEQUENCE [LARGE SCALE GENOMIC DNA]</scope>
</reference>
<dbReference type="GO" id="GO:0004581">
    <property type="term" value="F:dolichyl-phosphate beta-glucosyltransferase activity"/>
    <property type="evidence" value="ECO:0007669"/>
    <property type="project" value="UniProtKB-EC"/>
</dbReference>
<feature type="domain" description="Glycosyltransferase 2-like" evidence="13">
    <location>
        <begin position="9"/>
        <end position="174"/>
    </location>
</feature>
<dbReference type="InterPro" id="IPR035518">
    <property type="entry name" value="DPG_synthase"/>
</dbReference>
<evidence type="ECO:0000313" key="15">
    <source>
        <dbReference type="Proteomes" id="UP000034264"/>
    </source>
</evidence>
<comment type="pathway">
    <text evidence="2">Protein modification; protein glycosylation.</text>
</comment>
<dbReference type="Gene3D" id="3.90.550.10">
    <property type="entry name" value="Spore Coat Polysaccharide Biosynthesis Protein SpsA, Chain A"/>
    <property type="match status" value="1"/>
</dbReference>
<dbReference type="InterPro" id="IPR001173">
    <property type="entry name" value="Glyco_trans_2-like"/>
</dbReference>
<evidence type="ECO:0000256" key="6">
    <source>
        <dbReference type="ARBA" id="ARBA00022679"/>
    </source>
</evidence>
<dbReference type="SUPFAM" id="SSF53448">
    <property type="entry name" value="Nucleotide-diphospho-sugar transferases"/>
    <property type="match status" value="1"/>
</dbReference>
<dbReference type="EMBL" id="LCKS01000001">
    <property type="protein sequence ID" value="KKU03472.1"/>
    <property type="molecule type" value="Genomic_DNA"/>
</dbReference>
<evidence type="ECO:0000256" key="12">
    <source>
        <dbReference type="ARBA" id="ARBA00045097"/>
    </source>
</evidence>
<comment type="catalytic activity">
    <reaction evidence="12">
        <text>a di-trans,poly-cis-dolichyl phosphate + UDP-alpha-D-glucose = a di-trans,poly-cis-dolichyl beta-D-glucosyl phosphate + UDP</text>
        <dbReference type="Rhea" id="RHEA:15401"/>
        <dbReference type="Rhea" id="RHEA-COMP:19498"/>
        <dbReference type="Rhea" id="RHEA-COMP:19502"/>
        <dbReference type="ChEBI" id="CHEBI:57525"/>
        <dbReference type="ChEBI" id="CHEBI:57683"/>
        <dbReference type="ChEBI" id="CHEBI:58223"/>
        <dbReference type="ChEBI" id="CHEBI:58885"/>
        <dbReference type="EC" id="2.4.1.117"/>
    </reaction>
    <physiologicalReaction direction="left-to-right" evidence="12">
        <dbReference type="Rhea" id="RHEA:15402"/>
    </physiologicalReaction>
</comment>
<dbReference type="PANTHER" id="PTHR10859:SF91">
    <property type="entry name" value="DOLICHYL-PHOSPHATE BETA-GLUCOSYLTRANSFERASE"/>
    <property type="match status" value="1"/>
</dbReference>
<protein>
    <recommendedName>
        <fullName evidence="4">dolichyl-phosphate beta-glucosyltransferase</fullName>
        <ecNumber evidence="4">2.4.1.117</ecNumber>
    </recommendedName>
</protein>
<dbReference type="PANTHER" id="PTHR10859">
    <property type="entry name" value="GLYCOSYL TRANSFERASE"/>
    <property type="match status" value="1"/>
</dbReference>
<evidence type="ECO:0000256" key="2">
    <source>
        <dbReference type="ARBA" id="ARBA00004922"/>
    </source>
</evidence>
<comment type="subcellular location">
    <subcellularLocation>
        <location evidence="1">Endoplasmic reticulum membrane</location>
        <topology evidence="1">Single-pass membrane protein</topology>
    </subcellularLocation>
</comment>
<gene>
    <name evidence="14" type="ORF">UX05_C0001G0101</name>
</gene>
<evidence type="ECO:0000256" key="3">
    <source>
        <dbReference type="ARBA" id="ARBA00006739"/>
    </source>
</evidence>
<keyword evidence="11" id="KW-0472">Membrane</keyword>
<keyword evidence="7" id="KW-0812">Transmembrane</keyword>
<sequence length="258" mass="29520">MASVKPLLSVIIPAYNEEKRLGSHLELVLKFFRSRYPNFELIIVDDGSNDATARTISAAIPKEPRAHLITYQPNRGKGYAVRKGVLASRGDPVLFMDADLSTPLSQVPKILQALWGADIVIGSRGQAKSDIRQRPPLFRRLASFIFDQIKYALVGLRRFKDTQCGFKVFRGSIARQLFAQSQVNRFMFDVEILYLAEQARMIIREIPVTWADAPDSHVRFWEGVVSMFRDLWRIRRIHQGHSFKVSPFKAKDRSRSSE</sequence>
<dbReference type="CDD" id="cd04188">
    <property type="entry name" value="DPG_synthase"/>
    <property type="match status" value="1"/>
</dbReference>
<comment type="similarity">
    <text evidence="3">Belongs to the glycosyltransferase 2 family.</text>
</comment>
<evidence type="ECO:0000256" key="4">
    <source>
        <dbReference type="ARBA" id="ARBA00012583"/>
    </source>
</evidence>
<evidence type="ECO:0000259" key="13">
    <source>
        <dbReference type="Pfam" id="PF00535"/>
    </source>
</evidence>
<evidence type="ECO:0000256" key="1">
    <source>
        <dbReference type="ARBA" id="ARBA00004389"/>
    </source>
</evidence>
<organism evidence="14 15">
    <name type="scientific">Candidatus Amesbacteria bacterium GW2011_GWC2_45_19</name>
    <dbReference type="NCBI Taxonomy" id="1618366"/>
    <lineage>
        <taxon>Bacteria</taxon>
        <taxon>Candidatus Amesiibacteriota</taxon>
    </lineage>
</organism>
<evidence type="ECO:0000256" key="9">
    <source>
        <dbReference type="ARBA" id="ARBA00022968"/>
    </source>
</evidence>
<name>A0A0G1M5Q6_9BACT</name>
<dbReference type="AlphaFoldDB" id="A0A0G1M5Q6"/>
<evidence type="ECO:0000256" key="10">
    <source>
        <dbReference type="ARBA" id="ARBA00022989"/>
    </source>
</evidence>
<evidence type="ECO:0000313" key="14">
    <source>
        <dbReference type="EMBL" id="KKU03472.1"/>
    </source>
</evidence>
<accession>A0A0G1M5Q6</accession>
<dbReference type="EC" id="2.4.1.117" evidence="4"/>
<keyword evidence="10" id="KW-1133">Transmembrane helix</keyword>
<evidence type="ECO:0000256" key="8">
    <source>
        <dbReference type="ARBA" id="ARBA00022824"/>
    </source>
</evidence>
<comment type="caution">
    <text evidence="14">The sequence shown here is derived from an EMBL/GenBank/DDBJ whole genome shotgun (WGS) entry which is preliminary data.</text>
</comment>
<evidence type="ECO:0000256" key="11">
    <source>
        <dbReference type="ARBA" id="ARBA00023136"/>
    </source>
</evidence>
<keyword evidence="5" id="KW-0328">Glycosyltransferase</keyword>
<dbReference type="Proteomes" id="UP000034264">
    <property type="component" value="Unassembled WGS sequence"/>
</dbReference>
<evidence type="ECO:0000256" key="7">
    <source>
        <dbReference type="ARBA" id="ARBA00022692"/>
    </source>
</evidence>